<dbReference type="InterPro" id="IPR051606">
    <property type="entry name" value="Polyketide_Oxido-like"/>
</dbReference>
<evidence type="ECO:0000313" key="3">
    <source>
        <dbReference type="Proteomes" id="UP000028700"/>
    </source>
</evidence>
<dbReference type="eggNOG" id="COG2910">
    <property type="taxonomic scope" value="Bacteria"/>
</dbReference>
<dbReference type="Gene3D" id="3.40.50.720">
    <property type="entry name" value="NAD(P)-binding Rossmann-like Domain"/>
    <property type="match status" value="1"/>
</dbReference>
<reference evidence="2" key="1">
    <citation type="journal article" date="2014" name="Genome Announc.">
        <title>Draft Genome Sequence of Lactobacillus oryzae Strain SG293T.</title>
        <authorList>
            <person name="Tanizawa Y."/>
            <person name="Fujisawa T."/>
            <person name="Mochizuki T."/>
            <person name="Kaminuma E."/>
            <person name="Nakamura Y."/>
            <person name="Tohno M."/>
        </authorList>
    </citation>
    <scope>NUCLEOTIDE SEQUENCE [LARGE SCALE GENOMIC DNA]</scope>
    <source>
        <strain evidence="2">SG293</strain>
    </source>
</reference>
<dbReference type="Pfam" id="PF13460">
    <property type="entry name" value="NAD_binding_10"/>
    <property type="match status" value="1"/>
</dbReference>
<dbReference type="RefSeq" id="WP_034525758.1">
    <property type="nucleotide sequence ID" value="NZ_BBAZ01000002.1"/>
</dbReference>
<dbReference type="STRING" id="1291743.LOSG293_011300"/>
<organism evidence="2 3">
    <name type="scientific">Secundilactobacillus oryzae JCM 18671</name>
    <dbReference type="NCBI Taxonomy" id="1291743"/>
    <lineage>
        <taxon>Bacteria</taxon>
        <taxon>Bacillati</taxon>
        <taxon>Bacillota</taxon>
        <taxon>Bacilli</taxon>
        <taxon>Lactobacillales</taxon>
        <taxon>Lactobacillaceae</taxon>
        <taxon>Secundilactobacillus</taxon>
    </lineage>
</organism>
<dbReference type="PANTHER" id="PTHR43355:SF2">
    <property type="entry name" value="FLAVIN REDUCTASE (NADPH)"/>
    <property type="match status" value="1"/>
</dbReference>
<dbReference type="InterPro" id="IPR016040">
    <property type="entry name" value="NAD(P)-bd_dom"/>
</dbReference>
<dbReference type="EMBL" id="BBJM01000001">
    <property type="protein sequence ID" value="GAK47030.1"/>
    <property type="molecule type" value="Genomic_DNA"/>
</dbReference>
<sequence length="211" mass="23325">MEIGIIGATGNAGKAIFEEAVRRGHDVTAIVRDREKAVEVLGHEAKILEKDAFSLSQADLAGFDYVIDAFRSPKAYEHLDLAAKLIRLFRGNKHTTLFFILGAASLKDPSGNRLLKAILANNANAPWIETPLQQVHEYDFLTWIDNVNWTAISPQGNFKVGPATEYVMGTDQLMQNTEGESVVTTGNVAVAIVDEIEHPKHLRQRFTVVDK</sequence>
<dbReference type="Proteomes" id="UP000028700">
    <property type="component" value="Unassembled WGS sequence"/>
</dbReference>
<dbReference type="OrthoDB" id="9785372at2"/>
<keyword evidence="3" id="KW-1185">Reference proteome</keyword>
<dbReference type="AlphaFoldDB" id="A0A081BG62"/>
<dbReference type="GO" id="GO:0016646">
    <property type="term" value="F:oxidoreductase activity, acting on the CH-NH group of donors, NAD or NADP as acceptor"/>
    <property type="evidence" value="ECO:0007669"/>
    <property type="project" value="TreeGrafter"/>
</dbReference>
<evidence type="ECO:0000259" key="1">
    <source>
        <dbReference type="Pfam" id="PF13460"/>
    </source>
</evidence>
<dbReference type="SUPFAM" id="SSF51735">
    <property type="entry name" value="NAD(P)-binding Rossmann-fold domains"/>
    <property type="match status" value="1"/>
</dbReference>
<gene>
    <name evidence="2" type="ORF">LOSG293_011300</name>
</gene>
<feature type="domain" description="NAD(P)-binding" evidence="1">
    <location>
        <begin position="7"/>
        <end position="199"/>
    </location>
</feature>
<dbReference type="InterPro" id="IPR036291">
    <property type="entry name" value="NAD(P)-bd_dom_sf"/>
</dbReference>
<comment type="caution">
    <text evidence="2">The sequence shown here is derived from an EMBL/GenBank/DDBJ whole genome shotgun (WGS) entry which is preliminary data.</text>
</comment>
<evidence type="ECO:0000313" key="2">
    <source>
        <dbReference type="EMBL" id="GAK47030.1"/>
    </source>
</evidence>
<accession>A0A081BG62</accession>
<name>A0A081BG62_9LACO</name>
<dbReference type="PANTHER" id="PTHR43355">
    <property type="entry name" value="FLAVIN REDUCTASE (NADPH)"/>
    <property type="match status" value="1"/>
</dbReference>
<protein>
    <submittedName>
        <fullName evidence="2">FMN reductase</fullName>
    </submittedName>
</protein>
<proteinExistence type="predicted"/>